<comment type="caution">
    <text evidence="2">The sequence shown here is derived from an EMBL/GenBank/DDBJ whole genome shotgun (WGS) entry which is preliminary data.</text>
</comment>
<evidence type="ECO:0000313" key="2">
    <source>
        <dbReference type="EMBL" id="KAL3774823.1"/>
    </source>
</evidence>
<feature type="region of interest" description="Disordered" evidence="1">
    <location>
        <begin position="270"/>
        <end position="369"/>
    </location>
</feature>
<dbReference type="Proteomes" id="UP001530315">
    <property type="component" value="Unassembled WGS sequence"/>
</dbReference>
<feature type="compositionally biased region" description="Basic and acidic residues" evidence="1">
    <location>
        <begin position="352"/>
        <end position="367"/>
    </location>
</feature>
<evidence type="ECO:0000313" key="3">
    <source>
        <dbReference type="Proteomes" id="UP001530315"/>
    </source>
</evidence>
<feature type="compositionally biased region" description="Low complexity" evidence="1">
    <location>
        <begin position="51"/>
        <end position="60"/>
    </location>
</feature>
<evidence type="ECO:0000256" key="1">
    <source>
        <dbReference type="SAM" id="MobiDB-lite"/>
    </source>
</evidence>
<dbReference type="EMBL" id="JALLAZ020001445">
    <property type="protein sequence ID" value="KAL3774823.1"/>
    <property type="molecule type" value="Genomic_DNA"/>
</dbReference>
<feature type="compositionally biased region" description="Polar residues" evidence="1">
    <location>
        <begin position="141"/>
        <end position="151"/>
    </location>
</feature>
<name>A0ABD3NG16_9STRA</name>
<feature type="region of interest" description="Disordered" evidence="1">
    <location>
        <begin position="787"/>
        <end position="833"/>
    </location>
</feature>
<feature type="compositionally biased region" description="Basic and acidic residues" evidence="1">
    <location>
        <begin position="1"/>
        <end position="18"/>
    </location>
</feature>
<sequence>MEILKRKLNELEGRERAPTSDVGVMRYAGDGVGSEAKTTTRRFDGSEFATPAAPSSSARRFPGDASLTSHLFELDRRVNEMANNDNSRELPPDRKSGPPPFAAQGMPSSLHRQCQGAPQRQSRQLSMGGSDNGHVMPPEQSFASQCASPDTSPLHRQYQDNVHRRLQYLSKDRNTSFASCKSTTSRSYRGIGGRRRANDDDARGDDKTVGSASTSRFGEDKYAYTGDDKTVGSASTWKFGEDKYATVDYYSDGRSATWAHDDIGAYPRPSLVEDASMDRTSKKKRIMPDSGSVKKKGSASSTSSVWRKNYPVNGSTNLTRRTSSSGASAFEDGRPMAHARRSRLKNPPKFFPIKESEVETESSRDGDGTEAVSLGELCLHVMPFTDDASSPRRGGTKLIRENSDSHEDFATEPTWGEDGTEVMSVGWCMQGLPSSVDESRSRIGGTNSYHDYIVPENTWDEDGTLVLSVRDGSSFVYDRSVETLRSTGRGTKIPTNESVEAVYVSPPKNMSSLRAIMKEGVTGLFRRKPRKVKFADCGNQVPNKNSKTCGVEVRFEKAATSSSSTAIKRGQKSIRRRRRLHKSFLKSLRRRGFKSRANENVSRLERVAEEDPADLHSPSTAVKRGWKYSLPRIPRQSFLKRLAKKGPKSSLRKKGFNRVHFTGVEWSTSNGSSCLPINGVNSDHSILADPNSILADQNSILADLNQTLGLVCCRRDDNDSFTSVCKTTNKLDEGSVQVSVIQSLPSYCSEKTDPYDSSWFETILTKSTGPTSISSAKTSLVSRSLAETSADTSYSGNSLAETSYSRNSLAETSYSGTRSSASSSAYGLFRRRK</sequence>
<reference evidence="2 3" key="1">
    <citation type="submission" date="2024-10" db="EMBL/GenBank/DDBJ databases">
        <title>Updated reference genomes for cyclostephanoid diatoms.</title>
        <authorList>
            <person name="Roberts W.R."/>
            <person name="Alverson A.J."/>
        </authorList>
    </citation>
    <scope>NUCLEOTIDE SEQUENCE [LARGE SCALE GENOMIC DNA]</scope>
    <source>
        <strain evidence="2 3">AJA276-08</strain>
    </source>
</reference>
<feature type="region of interest" description="Disordered" evidence="1">
    <location>
        <begin position="1"/>
        <end position="64"/>
    </location>
</feature>
<feature type="compositionally biased region" description="Basic and acidic residues" evidence="1">
    <location>
        <begin position="196"/>
        <end position="208"/>
    </location>
</feature>
<feature type="region of interest" description="Disordered" evidence="1">
    <location>
        <begin position="77"/>
        <end position="155"/>
    </location>
</feature>
<feature type="compositionally biased region" description="Low complexity" evidence="1">
    <location>
        <begin position="812"/>
        <end position="827"/>
    </location>
</feature>
<feature type="compositionally biased region" description="Basic residues" evidence="1">
    <location>
        <begin position="337"/>
        <end position="346"/>
    </location>
</feature>
<organism evidence="2 3">
    <name type="scientific">Stephanodiscus triporus</name>
    <dbReference type="NCBI Taxonomy" id="2934178"/>
    <lineage>
        <taxon>Eukaryota</taxon>
        <taxon>Sar</taxon>
        <taxon>Stramenopiles</taxon>
        <taxon>Ochrophyta</taxon>
        <taxon>Bacillariophyta</taxon>
        <taxon>Coscinodiscophyceae</taxon>
        <taxon>Thalassiosirophycidae</taxon>
        <taxon>Stephanodiscales</taxon>
        <taxon>Stephanodiscaceae</taxon>
        <taxon>Stephanodiscus</taxon>
    </lineage>
</organism>
<feature type="compositionally biased region" description="Polar residues" evidence="1">
    <location>
        <begin position="787"/>
        <end position="811"/>
    </location>
</feature>
<gene>
    <name evidence="2" type="ORF">ACHAW5_007075</name>
</gene>
<feature type="region of interest" description="Disordered" evidence="1">
    <location>
        <begin position="174"/>
        <end position="225"/>
    </location>
</feature>
<protein>
    <submittedName>
        <fullName evidence="2">Uncharacterized protein</fullName>
    </submittedName>
</protein>
<accession>A0ABD3NG16</accession>
<feature type="compositionally biased region" description="Basic and acidic residues" evidence="1">
    <location>
        <begin position="86"/>
        <end position="96"/>
    </location>
</feature>
<feature type="compositionally biased region" description="Polar residues" evidence="1">
    <location>
        <begin position="312"/>
        <end position="327"/>
    </location>
</feature>
<feature type="compositionally biased region" description="Polar residues" evidence="1">
    <location>
        <begin position="106"/>
        <end position="129"/>
    </location>
</feature>
<proteinExistence type="predicted"/>
<keyword evidence="3" id="KW-1185">Reference proteome</keyword>
<dbReference type="AlphaFoldDB" id="A0ABD3NG16"/>